<dbReference type="Pfam" id="PF01498">
    <property type="entry name" value="HTH_Tnp_Tc3_2"/>
    <property type="match status" value="1"/>
</dbReference>
<evidence type="ECO:0000313" key="4">
    <source>
        <dbReference type="Proteomes" id="UP000887566"/>
    </source>
</evidence>
<evidence type="ECO:0000313" key="5">
    <source>
        <dbReference type="WBParaSite" id="PSAMB.scaffold4698size13817.g24932.t1"/>
    </source>
</evidence>
<dbReference type="Gene3D" id="1.10.10.10">
    <property type="entry name" value="Winged helix-like DNA-binding domain superfamily/Winged helix DNA-binding domain"/>
    <property type="match status" value="1"/>
</dbReference>
<evidence type="ECO:0000256" key="2">
    <source>
        <dbReference type="ARBA" id="ARBA00022724"/>
    </source>
</evidence>
<dbReference type="PANTHER" id="PTHR23022:SF134">
    <property type="entry name" value="TRANSPOSABLE ELEMENT TC1 TRANSPOSASE"/>
    <property type="match status" value="1"/>
</dbReference>
<keyword evidence="2" id="KW-0563">Paired box</keyword>
<dbReference type="GO" id="GO:0005634">
    <property type="term" value="C:nucleus"/>
    <property type="evidence" value="ECO:0007669"/>
    <property type="project" value="UniProtKB-SubCell"/>
</dbReference>
<feature type="domain" description="Paired" evidence="3">
    <location>
        <begin position="1"/>
        <end position="131"/>
    </location>
</feature>
<evidence type="ECO:0000256" key="1">
    <source>
        <dbReference type="ARBA" id="ARBA00004123"/>
    </source>
</evidence>
<name>A0A914WNK9_9BILA</name>
<dbReference type="PANTHER" id="PTHR23022">
    <property type="entry name" value="TRANSPOSABLE ELEMENT-RELATED"/>
    <property type="match status" value="1"/>
</dbReference>
<dbReference type="Proteomes" id="UP000887566">
    <property type="component" value="Unplaced"/>
</dbReference>
<dbReference type="SUPFAM" id="SSF46689">
    <property type="entry name" value="Homeodomain-like"/>
    <property type="match status" value="1"/>
</dbReference>
<sequence length="246" mass="28117">MVRTPHLSTAVKKRIVNLFSANVTKANIARVFKVARSTVSRILRLHTLRGTVGTAPRTGRPRKTTARTDKRIVWLSKKSPFLTANAIRNDLNVMDVSTSTVKKRLRDSGLYGRRPAKKPLVSKKNKARQLKFARDHEFRTPLEWKKILWSDESKFLLFGTDGNVYVRRPAGARFDVKYQLPTVKYGGGNVMVWGCFSRSGVGPIHRIDGIMDKHVYKSILKDVMLPFARRNMGRGWTFQQDNDPEH</sequence>
<proteinExistence type="predicted"/>
<reference evidence="5" key="1">
    <citation type="submission" date="2022-11" db="UniProtKB">
        <authorList>
            <consortium name="WormBaseParasite"/>
        </authorList>
    </citation>
    <scope>IDENTIFICATION</scope>
</reference>
<dbReference type="InterPro" id="IPR036397">
    <property type="entry name" value="RNaseH_sf"/>
</dbReference>
<evidence type="ECO:0000259" key="3">
    <source>
        <dbReference type="PROSITE" id="PS51057"/>
    </source>
</evidence>
<accession>A0A914WNK9</accession>
<protein>
    <submittedName>
        <fullName evidence="5">Paired domain-containing protein</fullName>
    </submittedName>
</protein>
<dbReference type="GO" id="GO:0015074">
    <property type="term" value="P:DNA integration"/>
    <property type="evidence" value="ECO:0007669"/>
    <property type="project" value="InterPro"/>
</dbReference>
<dbReference type="PROSITE" id="PS51057">
    <property type="entry name" value="PAIRED_2"/>
    <property type="match status" value="1"/>
</dbReference>
<dbReference type="Gene3D" id="3.30.420.10">
    <property type="entry name" value="Ribonuclease H-like superfamily/Ribonuclease H"/>
    <property type="match status" value="1"/>
</dbReference>
<dbReference type="GO" id="GO:0006355">
    <property type="term" value="P:regulation of DNA-templated transcription"/>
    <property type="evidence" value="ECO:0007669"/>
    <property type="project" value="InterPro"/>
</dbReference>
<dbReference type="GO" id="GO:0003677">
    <property type="term" value="F:DNA binding"/>
    <property type="evidence" value="ECO:0007669"/>
    <property type="project" value="InterPro"/>
</dbReference>
<dbReference type="InterPro" id="IPR002492">
    <property type="entry name" value="Transposase_Tc1-like"/>
</dbReference>
<dbReference type="InterPro" id="IPR009057">
    <property type="entry name" value="Homeodomain-like_sf"/>
</dbReference>
<keyword evidence="4" id="KW-1185">Reference proteome</keyword>
<dbReference type="InterPro" id="IPR036388">
    <property type="entry name" value="WH-like_DNA-bd_sf"/>
</dbReference>
<organism evidence="4 5">
    <name type="scientific">Plectus sambesii</name>
    <dbReference type="NCBI Taxonomy" id="2011161"/>
    <lineage>
        <taxon>Eukaryota</taxon>
        <taxon>Metazoa</taxon>
        <taxon>Ecdysozoa</taxon>
        <taxon>Nematoda</taxon>
        <taxon>Chromadorea</taxon>
        <taxon>Plectida</taxon>
        <taxon>Plectina</taxon>
        <taxon>Plectoidea</taxon>
        <taxon>Plectidae</taxon>
        <taxon>Plectus</taxon>
    </lineage>
</organism>
<comment type="subcellular location">
    <subcellularLocation>
        <location evidence="1">Nucleus</location>
    </subcellularLocation>
</comment>
<dbReference type="AlphaFoldDB" id="A0A914WNK9"/>
<dbReference type="InterPro" id="IPR052338">
    <property type="entry name" value="Transposase_5"/>
</dbReference>
<dbReference type="InterPro" id="IPR001523">
    <property type="entry name" value="Paired_dom"/>
</dbReference>
<dbReference type="WBParaSite" id="PSAMB.scaffold4698size13817.g24932.t1">
    <property type="protein sequence ID" value="PSAMB.scaffold4698size13817.g24932.t1"/>
    <property type="gene ID" value="PSAMB.scaffold4698size13817.g24932"/>
</dbReference>
<dbReference type="GO" id="GO:0006313">
    <property type="term" value="P:DNA transposition"/>
    <property type="evidence" value="ECO:0007669"/>
    <property type="project" value="InterPro"/>
</dbReference>